<evidence type="ECO:0000256" key="1">
    <source>
        <dbReference type="SAM" id="Phobius"/>
    </source>
</evidence>
<dbReference type="STRING" id="1261.HMPREF3195_00630"/>
<evidence type="ECO:0000313" key="4">
    <source>
        <dbReference type="Proteomes" id="UP000070326"/>
    </source>
</evidence>
<protein>
    <submittedName>
        <fullName evidence="3">Queuosine ECF transporter S component QueT</fullName>
    </submittedName>
</protein>
<feature type="transmembrane region" description="Helical" evidence="1">
    <location>
        <begin position="51"/>
        <end position="81"/>
    </location>
</feature>
<evidence type="ECO:0000313" key="3">
    <source>
        <dbReference type="EMBL" id="SUB61816.1"/>
    </source>
</evidence>
<accession>A0A135YWB8</accession>
<keyword evidence="1" id="KW-0472">Membrane</keyword>
<keyword evidence="1" id="KW-0812">Transmembrane</keyword>
<proteinExistence type="predicted"/>
<dbReference type="EMBL" id="UGTB01000004">
    <property type="protein sequence ID" value="SUB61816.1"/>
    <property type="molecule type" value="Genomic_DNA"/>
</dbReference>
<dbReference type="PIRSF" id="PIRSF031501">
    <property type="entry name" value="QueT"/>
    <property type="match status" value="1"/>
</dbReference>
<keyword evidence="1" id="KW-1133">Transmembrane helix</keyword>
<dbReference type="EMBL" id="LSQZ01000019">
    <property type="protein sequence ID" value="KXI13641.1"/>
    <property type="molecule type" value="Genomic_DNA"/>
</dbReference>
<organism evidence="2 4">
    <name type="scientific">Peptostreptococcus anaerobius</name>
    <dbReference type="NCBI Taxonomy" id="1261"/>
    <lineage>
        <taxon>Bacteria</taxon>
        <taxon>Bacillati</taxon>
        <taxon>Bacillota</taxon>
        <taxon>Clostridia</taxon>
        <taxon>Peptostreptococcales</taxon>
        <taxon>Peptostreptococcaceae</taxon>
        <taxon>Peptostreptococcus</taxon>
    </lineage>
</organism>
<dbReference type="Proteomes" id="UP000070326">
    <property type="component" value="Unassembled WGS sequence"/>
</dbReference>
<feature type="transmembrane region" description="Helical" evidence="1">
    <location>
        <begin position="93"/>
        <end position="114"/>
    </location>
</feature>
<feature type="transmembrane region" description="Helical" evidence="1">
    <location>
        <begin position="120"/>
        <end position="144"/>
    </location>
</feature>
<dbReference type="PATRIC" id="fig|1261.5.peg.635"/>
<gene>
    <name evidence="3" type="primary">queT</name>
    <name evidence="2" type="ORF">HMPREF3195_00630</name>
    <name evidence="3" type="ORF">NCTC11460_01766</name>
</gene>
<dbReference type="PANTHER" id="PTHR40044:SF1">
    <property type="entry name" value="INTEGRAL MEMBRANE PROTEIN"/>
    <property type="match status" value="1"/>
</dbReference>
<name>A0A135YWB8_9FIRM</name>
<reference evidence="2 4" key="1">
    <citation type="submission" date="2016-02" db="EMBL/GenBank/DDBJ databases">
        <authorList>
            <person name="Wen L."/>
            <person name="He K."/>
            <person name="Yang H."/>
        </authorList>
    </citation>
    <scope>NUCLEOTIDE SEQUENCE [LARGE SCALE GENOMIC DNA]</scope>
    <source>
        <strain evidence="2 4">MJR8628A</strain>
    </source>
</reference>
<evidence type="ECO:0000313" key="2">
    <source>
        <dbReference type="EMBL" id="KXI13641.1"/>
    </source>
</evidence>
<dbReference type="RefSeq" id="WP_002845297.1">
    <property type="nucleotide sequence ID" value="NZ_FOVA01000027.1"/>
</dbReference>
<sequence length="169" mass="18392">MNLSKQNLTRQAIVAALYAVLTWAIPALSYGPIQFRLSEVMTLLAFFNPQYVVGLTVGCALSNIISSLGMIDIVVGTFATFCAVTAMSKIKNIWIASLMPAFSAFIIAAEIVIVTKEPAAYFAIAGQIFLSELIIVTGLGVVLFKMMMKNQRFNDLVMGRDIQMLGTVK</sequence>
<dbReference type="InterPro" id="IPR010387">
    <property type="entry name" value="QueT"/>
</dbReference>
<dbReference type="Pfam" id="PF06177">
    <property type="entry name" value="QueT"/>
    <property type="match status" value="1"/>
</dbReference>
<dbReference type="PANTHER" id="PTHR40044">
    <property type="entry name" value="INTEGRAL MEMBRANE PROTEIN-RELATED"/>
    <property type="match status" value="1"/>
</dbReference>
<reference evidence="3 5" key="2">
    <citation type="submission" date="2018-06" db="EMBL/GenBank/DDBJ databases">
        <authorList>
            <consortium name="Pathogen Informatics"/>
            <person name="Doyle S."/>
        </authorList>
    </citation>
    <scope>NUCLEOTIDE SEQUENCE [LARGE SCALE GENOMIC DNA]</scope>
    <source>
        <strain evidence="3 5">NCTC11460</strain>
    </source>
</reference>
<evidence type="ECO:0000313" key="5">
    <source>
        <dbReference type="Proteomes" id="UP000255101"/>
    </source>
</evidence>
<feature type="transmembrane region" description="Helical" evidence="1">
    <location>
        <begin position="12"/>
        <end position="31"/>
    </location>
</feature>
<dbReference type="eggNOG" id="COG4708">
    <property type="taxonomic scope" value="Bacteria"/>
</dbReference>
<dbReference type="AlphaFoldDB" id="A0A135YWB8"/>
<dbReference type="Proteomes" id="UP000255101">
    <property type="component" value="Unassembled WGS sequence"/>
</dbReference>